<name>A0ABS1QV42_9GAMM</name>
<evidence type="ECO:0000259" key="4">
    <source>
        <dbReference type="Pfam" id="PF14252"/>
    </source>
</evidence>
<comment type="caution">
    <text evidence="6">The sequence shown here is derived from an EMBL/GenBank/DDBJ whole genome shotgun (WGS) entry which is preliminary data.</text>
</comment>
<feature type="domain" description="DUF4347" evidence="4">
    <location>
        <begin position="87"/>
        <end position="247"/>
    </location>
</feature>
<gene>
    <name evidence="6" type="ORF">JKV55_12220</name>
</gene>
<dbReference type="InterPro" id="IPR014755">
    <property type="entry name" value="Cu-Rt/internalin_Ig-like"/>
</dbReference>
<sequence length="3328" mass="325145">MWWIKGGTSRTETTGKTRGEAAAQGQASLMRALEPRMLFDGAVAATVADTVDTVPQDKAPAGDSQEASQPDTRPAPQAVGDGPRKEVVFVDTRLPDYQELLRSVDPAAEVILLDSRHDGVQQIADTLAGRSGIDAIHILSHGDQGVLLLGNAPLHGGNLDAYAGQLAAIGSALTADGDILLYGCDVGAGDKGLTFLNGLAGLTGADVAASTDSTGGTLGGGNWELEISTGQIATSHALNTYELHDYGYQLATFSVSTIGELRTALSTSASNGQADTITFLSNISATGTGDMLSSITDGQRTFVDINITDGQALEIVGGGYTLDANYYGRVMEVRAGTVSVSNLTIREGLVFGSGGSGASAGAVNGGDALGGGIRNAGDLTLNGVIVTANRAAGGGGASFTADNNGSSVGGYSYGHGGGGGGGYSGVGGGDGGTALVVGGSPQGRTLGGGGIGGRGAEGFDYSAQNDGHYSGRGGSTAGGGRSHSGYAYFGFGGGAGGTALGIGGGGGAHYSGGGVAGRGGDAVGGIFNTGTLTLVSSSVTNSGGAGGGGSGGGNYLGPAAGRGGIGVGALFNMGGTLRMDSTTFGALTGNAGAAGERGSDTGGYDGTFTQGESANTIRNDGDGSGGTDVINLDTNYSPNTVPTATNLTQTVAYTEDPGGSVALGDIVVTDPDGSDSITATLSLSNPAAGALTTGTFGSATSTYNGGTGVWTVTGSVSDVNAALAAVAFNPTANWDQDVTITTRVRDAANTGPADGTITLDVTPVNDAPTATNLTQSKAATEGGGAVALDDIVVTDPDTGDTITATLTLSDPAAGTLSTGTFGSATSTYNAGTGVWTVTGSVADVNAALAAVALTPSADNDQNFTITTRIRDVAGTGPADGAISVTVTGVNDAPTATNLTQSKAATEGGSAVALDDIVVTDVDTGDTITATLTLSDPAAGSLSTGTFGSATSTYNAGTGVWTVTGSVADVNAALAAVALTPSADNDQNFTITTRIRDAANTGPADGTISVTVTGVNDAPTATNLTQSKAATEGGAAVALDDIVVTDPDTGDTITATLTLSDPAAGTLSTGTFGSATSTYNAGTGVWTVTGSVADVNAALAAVALTPSADNDQNFTITTRIRDAAGTGPADGAISVTVTPVNDAPVVTTSGGSNAFTENGSATVIDAGLTLSDVDNITFASATVAITGNFASGQDLLAFTNDGSTMGNIAASYNAASGVLSLTSAGASATLAEWQAALRSITYSNSSDAPNTANRTISFVVNDGDADSDAATKQVSVTAVNDAPIVTAPASIGVTEDVASALTGISFSDADAGGSSVTVTLSVPSGSLAATSGGGVTVGGTSSALTLSGSIADINTFIAGSSVSFTTAANATTDVTLTVGIDDGGNTGSGGAQTDSGTVTLQVAAVNDAPEISAPVSINVDEDVSAALTGISFSDVDAGSSAVTVTLSVGSGTLSASSGAGVTVAGSGSGSLTLTGSLTDLNAFIAANQVNFLTALNATSNVVLTVEIDDGGNTGSGGAQSDSTTVTLVVTAVNDAPVNSVPGAQSVDQDSVLVFSSGNGNPISVSDVDAGGGSVRVTLTASNGLLTLGGTTGLSFINGSGTADATMTFEGSLADINLALNGLAFSPTGGYNGPASLQIVSNDLGNSGSGGSLSDDDTIAITVNSLNPKVTGVQVTNPDGGYKVGDVITVTVAFDQVVTVNTAGGTPTLLLETGTIDREASYVSGSGSNTLSFSYTVQAGDLSADLDYHSTGALTLNGATIRSATSDDAILTLPALGGADSIAGQHDILIDGVAPTVGSVSVPANGTYVAGENLDFTVNFNEAVLVDTAGGTPRIAITLDSGGTVYAGYVSGSGSSALLFRYTVQSGNLDSNGITVGAGIDANGGTLRDGVGNAAVVTLNGVGATAGVLVDAVVPTVASVSVPADGSYNEGEVLSFTVNVSEAVLVDTAGGTPRLALDIGGVTRYADYVSGSGSSALLFQYSVQAGDTDADGIAVAGSLELNGGTTRDAAGNDLNLSLNAVGATAGVLVDTTAPAASGILRIDATPTNAGSVSYTVTFSEHVSGVDAADFSLITSGTATGSIASVTQVDGQTYTVVVDGISGTGSIGLSLNGSGTGIADTAGNTLSAGLAGESYSIDRDAPMVASVGVPANGSYVAGQSLDFTLNFDEAVLVDSAGGTPRIAITLDTGGTVYAGYVSGSGSSALLFRYTVQSGNLDSDGIALGSSIDANGGTLRDAVGNDALITLDNVGATSGVLVDAVVPTVASVSVPANGSYNEGEVLSFTVNVSEAVLVDTAGGTPRLALDIGGTTRYAEYVSGSGSSALLFQYSVQAGDTDADGIAVADSLELNGGTTRDAAGNDLNLSLNALGATAGVLVDTTAPAASGILRIDATPTNAGSFSFSVTFNESVSGVDASDFSLVLGGSANGSIASVTQIDAQTYTVLVTGISGTGSIGLSLNGSGTGIADAAGNTLSGGLAGESYSIDRDAPTVASVGVPVNGSYVAGQSLDFTINFDEAVLVDTAGGTPRIAITLDSGGTVYAGYVSGSGSSALLFRYTVQSGNLDSNGIALGSSIDANGGTLRDAVGNDALITLNNVGATSGVLVDAVVPTVASVSVPANGSYNEGEVLSFTVNVSEAVLVDTAGGTPRLALDIGGTTRYAEYVSGSGSSALLFQYSVQAGDTDADGIAVADSLELNGGTTRDAAGNDLNLSLNALGATADVLVDTTAPTASGILRIDATPTNAGSVSYTVTFSEHVSGVDAADFSLITSGTATGSIASVTQVDGQTYSVVVTGLSGTGSIGLSLNGSGTGIADAAGNTLSAGLAGESYSIDRDAPTVASVGVPANGSYVAGQSLDFTLNFDEAVLVDSAGGTPRIAITLDTGGTVYAGYVSGSGSSALLFRYTVQSGNLDSDGIVLGSSIDANGGTLRDAIGNDANITLNAVGDTAMVRIDSVLPTATIVVSDTALAAGETAAVTITFSEAVSGLTTADFTVANGVLSGLSSSDGGVTWTATLTPTANITAASNLITLDNTGVVDAAGNSGAGTTDSNLYAIDTELPTATITREGAERAAGNTLSYLVEFSENMANPGADQFALVTTGSLTGDITRVDHLGGSQYRVIIGNINGEGSLTLQFAANNRLVDNAGNPLAGSNIPQAYTRLALGGDPEFRVEQGANTPQSNTGSTGQTSPTAPPPPLAVGTSLFGEAGSSGITPLGNIFLSANNSAPSYLSQVFSGSTLVSGDVPGNSSTIGSLFSDGFGGGYGLSGGQGGGLSGVPGGGFGDAFGSGLGDSLDGGLDSAVPSLNAQLQQWNEQEQRQQQKLAWALAQLAEQQHA</sequence>
<evidence type="ECO:0000256" key="1">
    <source>
        <dbReference type="ARBA" id="ARBA00022729"/>
    </source>
</evidence>
<dbReference type="Gene3D" id="2.60.40.1220">
    <property type="match status" value="1"/>
</dbReference>
<evidence type="ECO:0000256" key="3">
    <source>
        <dbReference type="SAM" id="MobiDB-lite"/>
    </source>
</evidence>
<dbReference type="Pfam" id="PF19078">
    <property type="entry name" value="Big_12"/>
    <property type="match status" value="1"/>
</dbReference>
<feature type="region of interest" description="Disordered" evidence="3">
    <location>
        <begin position="1"/>
        <end position="23"/>
    </location>
</feature>
<dbReference type="InterPro" id="IPR044048">
    <property type="entry name" value="Big_12"/>
</dbReference>
<organism evidence="6 7">
    <name type="scientific">Zobellella iuensis</name>
    <dbReference type="NCBI Taxonomy" id="2803811"/>
    <lineage>
        <taxon>Bacteria</taxon>
        <taxon>Pseudomonadati</taxon>
        <taxon>Pseudomonadota</taxon>
        <taxon>Gammaproteobacteria</taxon>
        <taxon>Aeromonadales</taxon>
        <taxon>Aeromonadaceae</taxon>
        <taxon>Zobellella</taxon>
    </lineage>
</organism>
<dbReference type="InterPro" id="IPR025592">
    <property type="entry name" value="DUF4347"/>
</dbReference>
<evidence type="ECO:0000313" key="7">
    <source>
        <dbReference type="Proteomes" id="UP000638570"/>
    </source>
</evidence>
<dbReference type="EMBL" id="JAERTZ010000025">
    <property type="protein sequence ID" value="MBL1378089.1"/>
    <property type="molecule type" value="Genomic_DNA"/>
</dbReference>
<feature type="domain" description="Bacterial Ig-like" evidence="5">
    <location>
        <begin position="2947"/>
        <end position="3048"/>
    </location>
</feature>
<keyword evidence="7" id="KW-1185">Reference proteome</keyword>
<accession>A0ABS1QV42</accession>
<feature type="coiled-coil region" evidence="2">
    <location>
        <begin position="3294"/>
        <end position="3325"/>
    </location>
</feature>
<evidence type="ECO:0000259" key="5">
    <source>
        <dbReference type="Pfam" id="PF19078"/>
    </source>
</evidence>
<feature type="region of interest" description="Disordered" evidence="3">
    <location>
        <begin position="53"/>
        <end position="84"/>
    </location>
</feature>
<protein>
    <submittedName>
        <fullName evidence="6">DUF4347 domain-containing protein</fullName>
    </submittedName>
</protein>
<feature type="region of interest" description="Disordered" evidence="3">
    <location>
        <begin position="3162"/>
        <end position="3197"/>
    </location>
</feature>
<feature type="compositionally biased region" description="Polar residues" evidence="3">
    <location>
        <begin position="3167"/>
        <end position="3183"/>
    </location>
</feature>
<dbReference type="RefSeq" id="WP_202085782.1">
    <property type="nucleotide sequence ID" value="NZ_JAERTZ010000025.1"/>
</dbReference>
<evidence type="ECO:0000313" key="6">
    <source>
        <dbReference type="EMBL" id="MBL1378089.1"/>
    </source>
</evidence>
<dbReference type="Proteomes" id="UP000638570">
    <property type="component" value="Unassembled WGS sequence"/>
</dbReference>
<keyword evidence="2" id="KW-0175">Coiled coil</keyword>
<reference evidence="7" key="1">
    <citation type="submission" date="2021-01" db="EMBL/GenBank/DDBJ databases">
        <title>Genome public.</title>
        <authorList>
            <person name="Liu C."/>
            <person name="Sun Q."/>
        </authorList>
    </citation>
    <scope>NUCLEOTIDE SEQUENCE [LARGE SCALE GENOMIC DNA]</scope>
    <source>
        <strain evidence="7">CGMCC 1.18722</strain>
    </source>
</reference>
<dbReference type="Pfam" id="PF14252">
    <property type="entry name" value="DUF4347"/>
    <property type="match status" value="1"/>
</dbReference>
<keyword evidence="1" id="KW-0732">Signal</keyword>
<evidence type="ECO:0000256" key="2">
    <source>
        <dbReference type="SAM" id="Coils"/>
    </source>
</evidence>
<proteinExistence type="predicted"/>